<feature type="transmembrane region" description="Helical" evidence="8">
    <location>
        <begin position="55"/>
        <end position="76"/>
    </location>
</feature>
<feature type="transmembrane region" description="Helical" evidence="8">
    <location>
        <begin position="88"/>
        <end position="114"/>
    </location>
</feature>
<dbReference type="RefSeq" id="WP_136449320.1">
    <property type="nucleotide sequence ID" value="NZ_SSXH01000687.1"/>
</dbReference>
<dbReference type="SUPFAM" id="SSF54631">
    <property type="entry name" value="CBS-domain pair"/>
    <property type="match status" value="1"/>
</dbReference>
<protein>
    <submittedName>
        <fullName evidence="10">HlyC/CorC family transporter</fullName>
    </submittedName>
</protein>
<keyword evidence="6 7" id="KW-0472">Membrane</keyword>
<feature type="domain" description="CNNM transmembrane" evidence="9">
    <location>
        <begin position="1"/>
        <end position="201"/>
    </location>
</feature>
<gene>
    <name evidence="10" type="ORF">E7Y31_19680</name>
</gene>
<keyword evidence="2" id="KW-1003">Cell membrane</keyword>
<dbReference type="InterPro" id="IPR046342">
    <property type="entry name" value="CBS_dom_sf"/>
</dbReference>
<dbReference type="Gene3D" id="3.10.580.10">
    <property type="entry name" value="CBS-domain"/>
    <property type="match status" value="1"/>
</dbReference>
<dbReference type="GO" id="GO:0005886">
    <property type="term" value="C:plasma membrane"/>
    <property type="evidence" value="ECO:0007669"/>
    <property type="project" value="UniProtKB-SubCell"/>
</dbReference>
<accession>A0A4V3Z0B7</accession>
<evidence type="ECO:0000256" key="8">
    <source>
        <dbReference type="SAM" id="Phobius"/>
    </source>
</evidence>
<evidence type="ECO:0000256" key="2">
    <source>
        <dbReference type="ARBA" id="ARBA00022475"/>
    </source>
</evidence>
<dbReference type="OrthoDB" id="110231at2"/>
<dbReference type="PANTHER" id="PTHR43099:SF5">
    <property type="entry name" value="HLYC_CORC FAMILY TRANSPORTER"/>
    <property type="match status" value="1"/>
</dbReference>
<comment type="subcellular location">
    <subcellularLocation>
        <location evidence="1">Cell membrane</location>
        <topology evidence="1">Multi-pass membrane protein</topology>
    </subcellularLocation>
</comment>
<keyword evidence="3 7" id="KW-0812">Transmembrane</keyword>
<evidence type="ECO:0000259" key="9">
    <source>
        <dbReference type="PROSITE" id="PS51846"/>
    </source>
</evidence>
<comment type="caution">
    <text evidence="10">The sequence shown here is derived from an EMBL/GenBank/DDBJ whole genome shotgun (WGS) entry which is preliminary data.</text>
</comment>
<dbReference type="InterPro" id="IPR051676">
    <property type="entry name" value="UPF0053_domain"/>
</dbReference>
<dbReference type="InterPro" id="IPR002550">
    <property type="entry name" value="CNNM"/>
</dbReference>
<sequence length="363" mass="38263">MTLLALVAGLALIAGNAFFVGAEFAFVSARRDRLEPMVEAGDKRARSVIGTLEHLSPLLAATQLGITLCSLALGAVAEPAVAHLLTDLLHALAVPAAAQHAIAFAVALTIVSALHIVLGEIVPKNLSIAGPERALVWLGPPLIAFARATSPFVLLLNTVANRVLRLLRVEPRDELASAYTPQELAAIIAESKQEGLLEQAEHERLTSALELSDRDAGAVMIPLAQAVTIAWTTTARELEDVVARTGYSRFPVRAPDAATTPSSDAGSGRGTADGMEIAGFLHAKDVLGIAPEDLDTPLAPLRLHRMVELATDTSLDRVLRRMQRAGGHLGRVVDAAGTTVGVIAMEDVVEQFVGEVTDASHRD</sequence>
<evidence type="ECO:0000256" key="3">
    <source>
        <dbReference type="ARBA" id="ARBA00022692"/>
    </source>
</evidence>
<dbReference type="AlphaFoldDB" id="A0A4V3Z0B7"/>
<dbReference type="PANTHER" id="PTHR43099">
    <property type="entry name" value="UPF0053 PROTEIN YRKA"/>
    <property type="match status" value="1"/>
</dbReference>
<organism evidence="10 11">
    <name type="scientific">Candidatus Frankia alpina</name>
    <dbReference type="NCBI Taxonomy" id="2699483"/>
    <lineage>
        <taxon>Bacteria</taxon>
        <taxon>Bacillati</taxon>
        <taxon>Actinomycetota</taxon>
        <taxon>Actinomycetes</taxon>
        <taxon>Frankiales</taxon>
        <taxon>Frankiaceae</taxon>
        <taxon>Frankia</taxon>
    </lineage>
</organism>
<evidence type="ECO:0000313" key="10">
    <source>
        <dbReference type="EMBL" id="THJ46352.1"/>
    </source>
</evidence>
<dbReference type="Pfam" id="PF01595">
    <property type="entry name" value="CNNM"/>
    <property type="match status" value="1"/>
</dbReference>
<reference evidence="10 11" key="1">
    <citation type="submission" date="2019-04" db="EMBL/GenBank/DDBJ databases">
        <title>Draft genome sequences for three unisolated Alnus-infective Frankia Sp+ strains, AgTrS, AiOr and AvVan, the first sequenced Frankia strains able to sporulate in-planta.</title>
        <authorList>
            <person name="Bethencourt L."/>
            <person name="Vautrin F."/>
            <person name="Taib N."/>
            <person name="Dubost A."/>
            <person name="Castro-Garcia L."/>
            <person name="Imbaud O."/>
            <person name="Abrouk D."/>
            <person name="Fournier P."/>
            <person name="Briolay J."/>
            <person name="Nguyen A."/>
            <person name="Normand P."/>
            <person name="Fernandez M.P."/>
            <person name="Brochier-Armanet C."/>
            <person name="Herrera-Belaroussi A."/>
        </authorList>
    </citation>
    <scope>NUCLEOTIDE SEQUENCE [LARGE SCALE GENOMIC DNA]</scope>
    <source>
        <strain evidence="10 11">AvVan</strain>
    </source>
</reference>
<evidence type="ECO:0000256" key="6">
    <source>
        <dbReference type="ARBA" id="ARBA00023136"/>
    </source>
</evidence>
<keyword evidence="4" id="KW-0677">Repeat</keyword>
<evidence type="ECO:0000256" key="7">
    <source>
        <dbReference type="PROSITE-ProRule" id="PRU01193"/>
    </source>
</evidence>
<proteinExistence type="predicted"/>
<evidence type="ECO:0000313" key="11">
    <source>
        <dbReference type="Proteomes" id="UP000305282"/>
    </source>
</evidence>
<keyword evidence="11" id="KW-1185">Reference proteome</keyword>
<evidence type="ECO:0000256" key="4">
    <source>
        <dbReference type="ARBA" id="ARBA00022737"/>
    </source>
</evidence>
<name>A0A4V3Z0B7_9ACTN</name>
<dbReference type="Pfam" id="PF00571">
    <property type="entry name" value="CBS"/>
    <property type="match status" value="1"/>
</dbReference>
<dbReference type="InterPro" id="IPR044751">
    <property type="entry name" value="Ion_transp-like_CBS"/>
</dbReference>
<dbReference type="Proteomes" id="UP000305282">
    <property type="component" value="Unassembled WGS sequence"/>
</dbReference>
<dbReference type="InterPro" id="IPR000644">
    <property type="entry name" value="CBS_dom"/>
</dbReference>
<evidence type="ECO:0000256" key="1">
    <source>
        <dbReference type="ARBA" id="ARBA00004651"/>
    </source>
</evidence>
<evidence type="ECO:0000256" key="5">
    <source>
        <dbReference type="ARBA" id="ARBA00022989"/>
    </source>
</evidence>
<dbReference type="EMBL" id="SSXH01000687">
    <property type="protein sequence ID" value="THJ46352.1"/>
    <property type="molecule type" value="Genomic_DNA"/>
</dbReference>
<dbReference type="PROSITE" id="PS51846">
    <property type="entry name" value="CNNM"/>
    <property type="match status" value="1"/>
</dbReference>
<keyword evidence="5 7" id="KW-1133">Transmembrane helix</keyword>
<dbReference type="CDD" id="cd04590">
    <property type="entry name" value="CBS_pair_CorC_HlyC_assoc"/>
    <property type="match status" value="1"/>
</dbReference>